<organism evidence="2 3">
    <name type="scientific">Raoultella terrigena</name>
    <name type="common">Klebsiella terrigena</name>
    <dbReference type="NCBI Taxonomy" id="577"/>
    <lineage>
        <taxon>Bacteria</taxon>
        <taxon>Pseudomonadati</taxon>
        <taxon>Pseudomonadota</taxon>
        <taxon>Gammaproteobacteria</taxon>
        <taxon>Enterobacterales</taxon>
        <taxon>Enterobacteriaceae</taxon>
        <taxon>Klebsiella/Raoultella group</taxon>
        <taxon>Raoultella</taxon>
    </lineage>
</organism>
<dbReference type="Pfam" id="PF11143">
    <property type="entry name" value="DUF2919"/>
    <property type="match status" value="1"/>
</dbReference>
<dbReference type="EMBL" id="CABDVU010000001">
    <property type="protein sequence ID" value="VTN10732.1"/>
    <property type="molecule type" value="Genomic_DNA"/>
</dbReference>
<keyword evidence="1" id="KW-0472">Membrane</keyword>
<sequence>MLAFIVSGQRQRFPRFWPLIRWLLVLSQTLLLIWQPLLWLGGESPSALTIGLLVADIYALWWLLSSRRLRACFPGRAGLTALFADLALQQASN</sequence>
<dbReference type="Proteomes" id="UP000339249">
    <property type="component" value="Unassembled WGS sequence"/>
</dbReference>
<feature type="transmembrane region" description="Helical" evidence="1">
    <location>
        <begin position="46"/>
        <end position="64"/>
    </location>
</feature>
<proteinExistence type="predicted"/>
<evidence type="ECO:0000313" key="3">
    <source>
        <dbReference type="Proteomes" id="UP000339249"/>
    </source>
</evidence>
<accession>A0A4U9D0U2</accession>
<gene>
    <name evidence="2" type="primary">yfeZ_1</name>
    <name evidence="2" type="ORF">NCTC9185_02664</name>
</gene>
<dbReference type="InterPro" id="IPR021318">
    <property type="entry name" value="DUF2919"/>
</dbReference>
<reference evidence="2 3" key="1">
    <citation type="submission" date="2019-04" db="EMBL/GenBank/DDBJ databases">
        <authorList>
            <consortium name="Pathogen Informatics"/>
        </authorList>
    </citation>
    <scope>NUCLEOTIDE SEQUENCE [LARGE SCALE GENOMIC DNA]</scope>
    <source>
        <strain evidence="2 3">NCTC9185</strain>
    </source>
</reference>
<evidence type="ECO:0000313" key="2">
    <source>
        <dbReference type="EMBL" id="VTN10732.1"/>
    </source>
</evidence>
<keyword evidence="1" id="KW-1133">Transmembrane helix</keyword>
<name>A0A4U9D0U2_RAOTE</name>
<feature type="transmembrane region" description="Helical" evidence="1">
    <location>
        <begin position="20"/>
        <end position="40"/>
    </location>
</feature>
<dbReference type="AlphaFoldDB" id="A0A4U9D0U2"/>
<protein>
    <submittedName>
        <fullName evidence="2">Inner membrane protein yfeZ</fullName>
    </submittedName>
</protein>
<evidence type="ECO:0000256" key="1">
    <source>
        <dbReference type="SAM" id="Phobius"/>
    </source>
</evidence>
<keyword evidence="1" id="KW-0812">Transmembrane</keyword>